<proteinExistence type="predicted"/>
<dbReference type="CDD" id="cd00367">
    <property type="entry name" value="PTS-HPr_like"/>
    <property type="match status" value="1"/>
</dbReference>
<evidence type="ECO:0000259" key="4">
    <source>
        <dbReference type="PROSITE" id="PS51350"/>
    </source>
</evidence>
<sequence length="85" mass="9248">MKTFDYTVKDELGIHARPAGLLVKEAKNFTSKITIKKGEKEVDATRVMAVMALGVKQGETVTVNVDGADEDAAVAAMKTFFEKEL</sequence>
<evidence type="ECO:0000256" key="2">
    <source>
        <dbReference type="ARBA" id="ARBA00022490"/>
    </source>
</evidence>
<dbReference type="InterPro" id="IPR000032">
    <property type="entry name" value="HPr-like"/>
</dbReference>
<dbReference type="AlphaFoldDB" id="A0A395VD27"/>
<name>A0A395VD27_9FIRM</name>
<gene>
    <name evidence="5" type="ORF">DWX93_03820</name>
</gene>
<accession>A0A395VD27</accession>
<dbReference type="GO" id="GO:0005737">
    <property type="term" value="C:cytoplasm"/>
    <property type="evidence" value="ECO:0007669"/>
    <property type="project" value="UniProtKB-SubCell"/>
</dbReference>
<dbReference type="Gene3D" id="3.30.1340.10">
    <property type="entry name" value="HPr-like"/>
    <property type="match status" value="1"/>
</dbReference>
<dbReference type="Pfam" id="PF00381">
    <property type="entry name" value="PTS-HPr"/>
    <property type="match status" value="1"/>
</dbReference>
<protein>
    <submittedName>
        <fullName evidence="5">HPr family phosphocarrier protein</fullName>
    </submittedName>
</protein>
<evidence type="ECO:0000313" key="6">
    <source>
        <dbReference type="Proteomes" id="UP000266172"/>
    </source>
</evidence>
<dbReference type="EMBL" id="QRVL01000001">
    <property type="protein sequence ID" value="RGS42458.1"/>
    <property type="molecule type" value="Genomic_DNA"/>
</dbReference>
<reference evidence="5 6" key="1">
    <citation type="submission" date="2018-08" db="EMBL/GenBank/DDBJ databases">
        <title>A genome reference for cultivated species of the human gut microbiota.</title>
        <authorList>
            <person name="Zou Y."/>
            <person name="Xue W."/>
            <person name="Luo G."/>
        </authorList>
    </citation>
    <scope>NUCLEOTIDE SEQUENCE [LARGE SCALE GENOMIC DNA]</scope>
    <source>
        <strain evidence="5 6">AF22-12AC</strain>
    </source>
</reference>
<dbReference type="GO" id="GO:0009401">
    <property type="term" value="P:phosphoenolpyruvate-dependent sugar phosphotransferase system"/>
    <property type="evidence" value="ECO:0007669"/>
    <property type="project" value="UniProtKB-KW"/>
</dbReference>
<comment type="caution">
    <text evidence="5">The sequence shown here is derived from an EMBL/GenBank/DDBJ whole genome shotgun (WGS) entry which is preliminary data.</text>
</comment>
<evidence type="ECO:0000313" key="5">
    <source>
        <dbReference type="EMBL" id="RGS42458.1"/>
    </source>
</evidence>
<dbReference type="RefSeq" id="WP_118096688.1">
    <property type="nucleotide sequence ID" value="NZ_QRVL01000001.1"/>
</dbReference>
<evidence type="ECO:0000256" key="3">
    <source>
        <dbReference type="ARBA" id="ARBA00022683"/>
    </source>
</evidence>
<dbReference type="SUPFAM" id="SSF55594">
    <property type="entry name" value="HPr-like"/>
    <property type="match status" value="1"/>
</dbReference>
<organism evidence="5 6">
    <name type="scientific">Roseburia hominis</name>
    <dbReference type="NCBI Taxonomy" id="301301"/>
    <lineage>
        <taxon>Bacteria</taxon>
        <taxon>Bacillati</taxon>
        <taxon>Bacillota</taxon>
        <taxon>Clostridia</taxon>
        <taxon>Lachnospirales</taxon>
        <taxon>Lachnospiraceae</taxon>
        <taxon>Roseburia</taxon>
    </lineage>
</organism>
<feature type="domain" description="HPr" evidence="4">
    <location>
        <begin position="1"/>
        <end position="85"/>
    </location>
</feature>
<dbReference type="PRINTS" id="PR00107">
    <property type="entry name" value="PHOSPHOCPHPR"/>
</dbReference>
<dbReference type="NCBIfam" id="TIGR01003">
    <property type="entry name" value="PTS_HPr_family"/>
    <property type="match status" value="1"/>
</dbReference>
<dbReference type="InterPro" id="IPR050399">
    <property type="entry name" value="HPr"/>
</dbReference>
<dbReference type="PANTHER" id="PTHR33705">
    <property type="entry name" value="PHOSPHOCARRIER PROTEIN HPR"/>
    <property type="match status" value="1"/>
</dbReference>
<comment type="subcellular location">
    <subcellularLocation>
        <location evidence="1">Cytoplasm</location>
    </subcellularLocation>
</comment>
<keyword evidence="2" id="KW-0963">Cytoplasm</keyword>
<dbReference type="InterPro" id="IPR035895">
    <property type="entry name" value="HPr-like_sf"/>
</dbReference>
<dbReference type="PROSITE" id="PS51350">
    <property type="entry name" value="PTS_HPR_DOM"/>
    <property type="match status" value="1"/>
</dbReference>
<dbReference type="PANTHER" id="PTHR33705:SF2">
    <property type="entry name" value="PHOSPHOCARRIER PROTEIN NPR"/>
    <property type="match status" value="1"/>
</dbReference>
<evidence type="ECO:0000256" key="1">
    <source>
        <dbReference type="ARBA" id="ARBA00004496"/>
    </source>
</evidence>
<dbReference type="Proteomes" id="UP000266172">
    <property type="component" value="Unassembled WGS sequence"/>
</dbReference>
<keyword evidence="3" id="KW-0598">Phosphotransferase system</keyword>